<feature type="region of interest" description="Disordered" evidence="1">
    <location>
        <begin position="1"/>
        <end position="49"/>
    </location>
</feature>
<name>A0A4C1WN44_EUMVA</name>
<evidence type="ECO:0000256" key="1">
    <source>
        <dbReference type="SAM" id="MobiDB-lite"/>
    </source>
</evidence>
<dbReference type="EMBL" id="BGZK01000583">
    <property type="protein sequence ID" value="GBP51544.1"/>
    <property type="molecule type" value="Genomic_DNA"/>
</dbReference>
<dbReference type="AlphaFoldDB" id="A0A4C1WN44"/>
<evidence type="ECO:0000313" key="2">
    <source>
        <dbReference type="EMBL" id="GBP51544.1"/>
    </source>
</evidence>
<reference evidence="2 3" key="1">
    <citation type="journal article" date="2019" name="Commun. Biol.">
        <title>The bagworm genome reveals a unique fibroin gene that provides high tensile strength.</title>
        <authorList>
            <person name="Kono N."/>
            <person name="Nakamura H."/>
            <person name="Ohtoshi R."/>
            <person name="Tomita M."/>
            <person name="Numata K."/>
            <person name="Arakawa K."/>
        </authorList>
    </citation>
    <scope>NUCLEOTIDE SEQUENCE [LARGE SCALE GENOMIC DNA]</scope>
</reference>
<gene>
    <name evidence="2" type="ORF">EVAR_34430_1</name>
</gene>
<sequence length="81" mass="8680">MNADNDAADVDRDGNTPTASHVERAIELDASRRDMGSNSFDIQPSTPVHCGRGVADDAVTNTMKTFELTAFRGLQGTKQLA</sequence>
<evidence type="ECO:0000313" key="3">
    <source>
        <dbReference type="Proteomes" id="UP000299102"/>
    </source>
</evidence>
<comment type="caution">
    <text evidence="2">The sequence shown here is derived from an EMBL/GenBank/DDBJ whole genome shotgun (WGS) entry which is preliminary data.</text>
</comment>
<feature type="compositionally biased region" description="Polar residues" evidence="1">
    <location>
        <begin position="36"/>
        <end position="46"/>
    </location>
</feature>
<organism evidence="2 3">
    <name type="scientific">Eumeta variegata</name>
    <name type="common">Bagworm moth</name>
    <name type="synonym">Eumeta japonica</name>
    <dbReference type="NCBI Taxonomy" id="151549"/>
    <lineage>
        <taxon>Eukaryota</taxon>
        <taxon>Metazoa</taxon>
        <taxon>Ecdysozoa</taxon>
        <taxon>Arthropoda</taxon>
        <taxon>Hexapoda</taxon>
        <taxon>Insecta</taxon>
        <taxon>Pterygota</taxon>
        <taxon>Neoptera</taxon>
        <taxon>Endopterygota</taxon>
        <taxon>Lepidoptera</taxon>
        <taxon>Glossata</taxon>
        <taxon>Ditrysia</taxon>
        <taxon>Tineoidea</taxon>
        <taxon>Psychidae</taxon>
        <taxon>Oiketicinae</taxon>
        <taxon>Eumeta</taxon>
    </lineage>
</organism>
<accession>A0A4C1WN44</accession>
<keyword evidence="3" id="KW-1185">Reference proteome</keyword>
<protein>
    <submittedName>
        <fullName evidence="2">Uncharacterized protein</fullName>
    </submittedName>
</protein>
<feature type="compositionally biased region" description="Basic and acidic residues" evidence="1">
    <location>
        <begin position="21"/>
        <end position="35"/>
    </location>
</feature>
<dbReference type="Proteomes" id="UP000299102">
    <property type="component" value="Unassembled WGS sequence"/>
</dbReference>
<proteinExistence type="predicted"/>